<evidence type="ECO:0000256" key="4">
    <source>
        <dbReference type="ARBA" id="ARBA00022695"/>
    </source>
</evidence>
<evidence type="ECO:0000256" key="3">
    <source>
        <dbReference type="ARBA" id="ARBA00022679"/>
    </source>
</evidence>
<dbReference type="NCBIfam" id="TIGR00482">
    <property type="entry name" value="nicotinate (nicotinamide) nucleotide adenylyltransferase"/>
    <property type="match status" value="1"/>
</dbReference>
<dbReference type="EMBL" id="VSSQ01023447">
    <property type="protein sequence ID" value="MPM70395.1"/>
    <property type="molecule type" value="Genomic_DNA"/>
</dbReference>
<dbReference type="AlphaFoldDB" id="A0A645BYR8"/>
<dbReference type="CDD" id="cd02165">
    <property type="entry name" value="NMNAT"/>
    <property type="match status" value="1"/>
</dbReference>
<accession>A0A645BYR8</accession>
<dbReference type="PANTHER" id="PTHR39321:SF3">
    <property type="entry name" value="PHOSPHOPANTETHEINE ADENYLYLTRANSFERASE"/>
    <property type="match status" value="1"/>
</dbReference>
<evidence type="ECO:0000313" key="9">
    <source>
        <dbReference type="EMBL" id="MPM70395.1"/>
    </source>
</evidence>
<reference evidence="9" key="1">
    <citation type="submission" date="2019-08" db="EMBL/GenBank/DDBJ databases">
        <authorList>
            <person name="Kucharzyk K."/>
            <person name="Murdoch R.W."/>
            <person name="Higgins S."/>
            <person name="Loffler F."/>
        </authorList>
    </citation>
    <scope>NUCLEOTIDE SEQUENCE</scope>
</reference>
<dbReference type="InterPro" id="IPR005248">
    <property type="entry name" value="NadD/NMNAT"/>
</dbReference>
<proteinExistence type="inferred from homology"/>
<dbReference type="UniPathway" id="UPA00253"/>
<keyword evidence="7" id="KW-0520">NAD</keyword>
<keyword evidence="4 9" id="KW-0548">Nucleotidyltransferase</keyword>
<dbReference type="GO" id="GO:0009435">
    <property type="term" value="P:NAD+ biosynthetic process"/>
    <property type="evidence" value="ECO:0007669"/>
    <property type="project" value="UniProtKB-UniPathway"/>
</dbReference>
<dbReference type="Gene3D" id="3.40.50.620">
    <property type="entry name" value="HUPs"/>
    <property type="match status" value="1"/>
</dbReference>
<evidence type="ECO:0000256" key="7">
    <source>
        <dbReference type="ARBA" id="ARBA00023027"/>
    </source>
</evidence>
<sequence length="201" mass="22933">MRTALYFGSFNPFHAGHAAIARWILTVGGLHRLVLVVSPKNPLKERAENISPIDRLNQVRGAATRLAAEPQLKAKGKQIEVSDIEFSMQEPLYTIKTLRKFRETEPGVEHILVIGSDNLEIIEQWNSWQELLAEFEVWVYPRRQGTFEELNTHHNSATHNNVTALCAHYGVKLIDAPYLDISSTKIREMELRGEETGELKY</sequence>
<keyword evidence="5" id="KW-0547">Nucleotide-binding</keyword>
<name>A0A645BYR8_9ZZZZ</name>
<keyword evidence="6" id="KW-0067">ATP-binding</keyword>
<keyword evidence="3 9" id="KW-0808">Transferase</keyword>
<evidence type="ECO:0000256" key="6">
    <source>
        <dbReference type="ARBA" id="ARBA00022840"/>
    </source>
</evidence>
<comment type="caution">
    <text evidence="9">The sequence shown here is derived from an EMBL/GenBank/DDBJ whole genome shotgun (WGS) entry which is preliminary data.</text>
</comment>
<dbReference type="InterPro" id="IPR004821">
    <property type="entry name" value="Cyt_trans-like"/>
</dbReference>
<evidence type="ECO:0000256" key="1">
    <source>
        <dbReference type="ARBA" id="ARBA00004790"/>
    </source>
</evidence>
<evidence type="ECO:0000256" key="2">
    <source>
        <dbReference type="ARBA" id="ARBA00022642"/>
    </source>
</evidence>
<dbReference type="GO" id="GO:0005524">
    <property type="term" value="F:ATP binding"/>
    <property type="evidence" value="ECO:0007669"/>
    <property type="project" value="UniProtKB-KW"/>
</dbReference>
<dbReference type="NCBIfam" id="TIGR00125">
    <property type="entry name" value="cyt_tran_rel"/>
    <property type="match status" value="1"/>
</dbReference>
<gene>
    <name evidence="9" type="primary">nadD_32</name>
    <name evidence="9" type="ORF">SDC9_117350</name>
</gene>
<dbReference type="PANTHER" id="PTHR39321">
    <property type="entry name" value="NICOTINATE-NUCLEOTIDE ADENYLYLTRANSFERASE-RELATED"/>
    <property type="match status" value="1"/>
</dbReference>
<evidence type="ECO:0000259" key="8">
    <source>
        <dbReference type="Pfam" id="PF01467"/>
    </source>
</evidence>
<dbReference type="Pfam" id="PF01467">
    <property type="entry name" value="CTP_transf_like"/>
    <property type="match status" value="1"/>
</dbReference>
<feature type="domain" description="Cytidyltransferase-like" evidence="8">
    <location>
        <begin position="5"/>
        <end position="188"/>
    </location>
</feature>
<evidence type="ECO:0000256" key="5">
    <source>
        <dbReference type="ARBA" id="ARBA00022741"/>
    </source>
</evidence>
<dbReference type="HAMAP" id="MF_00244">
    <property type="entry name" value="NaMN_adenylyltr"/>
    <property type="match status" value="1"/>
</dbReference>
<keyword evidence="2" id="KW-0662">Pyridine nucleotide biosynthesis</keyword>
<dbReference type="InterPro" id="IPR014729">
    <property type="entry name" value="Rossmann-like_a/b/a_fold"/>
</dbReference>
<comment type="pathway">
    <text evidence="1">Cofactor biosynthesis; NAD(+) biosynthesis.</text>
</comment>
<dbReference type="SUPFAM" id="SSF52374">
    <property type="entry name" value="Nucleotidylyl transferase"/>
    <property type="match status" value="1"/>
</dbReference>
<dbReference type="EC" id="2.7.7.18" evidence="9"/>
<organism evidence="9">
    <name type="scientific">bioreactor metagenome</name>
    <dbReference type="NCBI Taxonomy" id="1076179"/>
    <lineage>
        <taxon>unclassified sequences</taxon>
        <taxon>metagenomes</taxon>
        <taxon>ecological metagenomes</taxon>
    </lineage>
</organism>
<dbReference type="GO" id="GO:0004515">
    <property type="term" value="F:nicotinate-nucleotide adenylyltransferase activity"/>
    <property type="evidence" value="ECO:0007669"/>
    <property type="project" value="UniProtKB-EC"/>
</dbReference>
<protein>
    <submittedName>
        <fullName evidence="9">Putative nicotinate-nucleotide adenylyltransferase</fullName>
        <ecNumber evidence="9">2.7.7.18</ecNumber>
    </submittedName>
</protein>